<dbReference type="EMBL" id="JAGPYQ010000001">
    <property type="protein sequence ID" value="MBQ0850798.1"/>
    <property type="molecule type" value="Genomic_DNA"/>
</dbReference>
<evidence type="ECO:0000313" key="2">
    <source>
        <dbReference type="EMBL" id="MBQ0850798.1"/>
    </source>
</evidence>
<keyword evidence="1" id="KW-0472">Membrane</keyword>
<dbReference type="RefSeq" id="WP_210885093.1">
    <property type="nucleotide sequence ID" value="NZ_JAGPYQ010000001.1"/>
</dbReference>
<dbReference type="AlphaFoldDB" id="A0A941BA65"/>
<accession>A0A941BA65</accession>
<proteinExistence type="predicted"/>
<comment type="caution">
    <text evidence="2">The sequence shown here is derived from an EMBL/GenBank/DDBJ whole genome shotgun (WGS) entry which is preliminary data.</text>
</comment>
<dbReference type="Proteomes" id="UP000677413">
    <property type="component" value="Unassembled WGS sequence"/>
</dbReference>
<evidence type="ECO:0000256" key="1">
    <source>
        <dbReference type="SAM" id="Phobius"/>
    </source>
</evidence>
<keyword evidence="3" id="KW-1185">Reference proteome</keyword>
<organism evidence="2 3">
    <name type="scientific">Streptomyces liliiviolaceus</name>
    <dbReference type="NCBI Taxonomy" id="2823109"/>
    <lineage>
        <taxon>Bacteria</taxon>
        <taxon>Bacillati</taxon>
        <taxon>Actinomycetota</taxon>
        <taxon>Actinomycetes</taxon>
        <taxon>Kitasatosporales</taxon>
        <taxon>Streptomycetaceae</taxon>
        <taxon>Streptomyces</taxon>
    </lineage>
</organism>
<name>A0A941BA65_9ACTN</name>
<evidence type="ECO:0000313" key="3">
    <source>
        <dbReference type="Proteomes" id="UP000677413"/>
    </source>
</evidence>
<protein>
    <submittedName>
        <fullName evidence="2">Uncharacterized protein</fullName>
    </submittedName>
</protein>
<keyword evidence="1" id="KW-0812">Transmembrane</keyword>
<keyword evidence="1" id="KW-1133">Transmembrane helix</keyword>
<feature type="transmembrane region" description="Helical" evidence="1">
    <location>
        <begin position="6"/>
        <end position="26"/>
    </location>
</feature>
<sequence>MDAGVAAILGAAIGAVGGVGGGLLTLSTQLRSLDAQHRAEEKRWLADVRRETYTSFIACAKQLSNAVWKASDLLHGEAGVEDWERARSNVHDAWTQLSAASAAVTMAGPHTVAAAAEDLREALRQWELLTGTWIRAAIQQGTGQLAEHDRRFMAGFDAKKPLEVAFQVAARRALGTDT</sequence>
<reference evidence="2 3" key="1">
    <citation type="submission" date="2021-04" db="EMBL/GenBank/DDBJ databases">
        <authorList>
            <person name="Tang X."/>
            <person name="Zhou X."/>
            <person name="Chen X."/>
            <person name="Cernava T."/>
            <person name="Zhang C."/>
        </authorList>
    </citation>
    <scope>NUCLEOTIDE SEQUENCE [LARGE SCALE GENOMIC DNA]</scope>
    <source>
        <strain evidence="2 3">BH-SS-21</strain>
    </source>
</reference>
<gene>
    <name evidence="2" type="ORF">J8N05_21785</name>
</gene>